<dbReference type="InterPro" id="IPR011335">
    <property type="entry name" value="Restrct_endonuc-II-like"/>
</dbReference>
<keyword evidence="4 15" id="KW-0227">DNA damage</keyword>
<gene>
    <name evidence="15" type="primary">recB</name>
    <name evidence="19" type="ORF">HNQ52_001491</name>
</gene>
<evidence type="ECO:0000256" key="13">
    <source>
        <dbReference type="ARBA" id="ARBA00034617"/>
    </source>
</evidence>
<dbReference type="GO" id="GO:0005829">
    <property type="term" value="C:cytosol"/>
    <property type="evidence" value="ECO:0007669"/>
    <property type="project" value="TreeGrafter"/>
</dbReference>
<keyword evidence="8 15" id="KW-0067">ATP-binding</keyword>
<dbReference type="Pfam" id="PF00580">
    <property type="entry name" value="UvrD-helicase"/>
    <property type="match status" value="1"/>
</dbReference>
<feature type="binding site" evidence="15">
    <location>
        <position position="961"/>
    </location>
    <ligand>
        <name>Mg(2+)</name>
        <dbReference type="ChEBI" id="CHEBI:18420"/>
    </ligand>
</feature>
<dbReference type="GO" id="GO:0008854">
    <property type="term" value="F:exodeoxyribonuclease V activity"/>
    <property type="evidence" value="ECO:0007669"/>
    <property type="project" value="UniProtKB-EC"/>
</dbReference>
<evidence type="ECO:0000256" key="3">
    <source>
        <dbReference type="ARBA" id="ARBA00022741"/>
    </source>
</evidence>
<feature type="region of interest" description="Nuclease activity, interacts with RecD and RecA" evidence="15">
    <location>
        <begin position="911"/>
        <end position="1194"/>
    </location>
</feature>
<dbReference type="Pfam" id="PF13361">
    <property type="entry name" value="UvrD_C"/>
    <property type="match status" value="1"/>
</dbReference>
<dbReference type="EMBL" id="JACHHP010000002">
    <property type="protein sequence ID" value="MBB5207962.1"/>
    <property type="molecule type" value="Genomic_DNA"/>
</dbReference>
<dbReference type="InterPro" id="IPR000212">
    <property type="entry name" value="DNA_helicase_UvrD/REP"/>
</dbReference>
<dbReference type="InterPro" id="IPR004586">
    <property type="entry name" value="RecB"/>
</dbReference>
<comment type="caution">
    <text evidence="19">The sequence shown here is derived from an EMBL/GenBank/DDBJ whole genome shotgun (WGS) entry which is preliminary data.</text>
</comment>
<comment type="function">
    <text evidence="15">A helicase/nuclease that prepares dsDNA breaks (DSB) for recombinational DNA repair. Binds to DSBs and unwinds DNA via a highly rapid and processive ATP-dependent bidirectional helicase activity. Unwinds dsDNA until it encounters a Chi (crossover hotspot instigator) sequence from the 3' direction. Cuts ssDNA a few nucleotides 3' to the Chi site. The properties and activities of the enzyme are changed at Chi. The Chi-altered holoenzyme produces a long 3'-ssDNA overhang and facilitates RecA-binding to the ssDNA for homologous DNA recombination and repair. Holoenzyme degrades any linearized DNA that is unable to undergo homologous recombination. In the holoenzyme this subunit contributes ATPase, 3'-5' helicase, exonuclease activity and loads RecA onto ssDNA.</text>
</comment>
<feature type="binding site" evidence="15">
    <location>
        <position position="1084"/>
    </location>
    <ligand>
        <name>Mg(2+)</name>
        <dbReference type="ChEBI" id="CHEBI:18420"/>
    </ligand>
</feature>
<dbReference type="InterPro" id="IPR038726">
    <property type="entry name" value="PDDEXK_AddAB-type"/>
</dbReference>
<keyword evidence="11 15" id="KW-0234">DNA repair</keyword>
<evidence type="ECO:0000256" key="10">
    <source>
        <dbReference type="ARBA" id="ARBA00023125"/>
    </source>
</evidence>
<dbReference type="InterPro" id="IPR011604">
    <property type="entry name" value="PDDEXK-like_dom_sf"/>
</dbReference>
<dbReference type="AlphaFoldDB" id="A0A7W8D762"/>
<dbReference type="GO" id="GO:0043138">
    <property type="term" value="F:3'-5' DNA helicase activity"/>
    <property type="evidence" value="ECO:0007669"/>
    <property type="project" value="UniProtKB-UniRule"/>
</dbReference>
<dbReference type="Proteomes" id="UP000521199">
    <property type="component" value="Unassembled WGS sequence"/>
</dbReference>
<dbReference type="GO" id="GO:0003677">
    <property type="term" value="F:DNA binding"/>
    <property type="evidence" value="ECO:0007669"/>
    <property type="project" value="UniProtKB-UniRule"/>
</dbReference>
<dbReference type="Pfam" id="PF12705">
    <property type="entry name" value="PDDEXK_1"/>
    <property type="match status" value="1"/>
</dbReference>
<keyword evidence="7 15" id="KW-0269">Exonuclease</keyword>
<accession>A0A7W8D762</accession>
<name>A0A7W8D762_9GAMM</name>
<keyword evidence="20" id="KW-1185">Reference proteome</keyword>
<dbReference type="NCBIfam" id="TIGR00609">
    <property type="entry name" value="recB"/>
    <property type="match status" value="1"/>
</dbReference>
<evidence type="ECO:0000256" key="4">
    <source>
        <dbReference type="ARBA" id="ARBA00022763"/>
    </source>
</evidence>
<feature type="binding site" evidence="15">
    <location>
        <position position="1097"/>
    </location>
    <ligand>
        <name>Mg(2+)</name>
        <dbReference type="ChEBI" id="CHEBI:18420"/>
    </ligand>
</feature>
<dbReference type="HAMAP" id="MF_01485">
    <property type="entry name" value="RecB"/>
    <property type="match status" value="1"/>
</dbReference>
<dbReference type="PROSITE" id="PS51198">
    <property type="entry name" value="UVRD_HELICASE_ATP_BIND"/>
    <property type="match status" value="1"/>
</dbReference>
<dbReference type="GO" id="GO:0009338">
    <property type="term" value="C:exodeoxyribonuclease V complex"/>
    <property type="evidence" value="ECO:0007669"/>
    <property type="project" value="TreeGrafter"/>
</dbReference>
<evidence type="ECO:0000256" key="16">
    <source>
        <dbReference type="PROSITE-ProRule" id="PRU00560"/>
    </source>
</evidence>
<dbReference type="PANTHER" id="PTHR11070">
    <property type="entry name" value="UVRD / RECB / PCRA DNA HELICASE FAMILY MEMBER"/>
    <property type="match status" value="1"/>
</dbReference>
<dbReference type="Gene3D" id="3.40.50.300">
    <property type="entry name" value="P-loop containing nucleotide triphosphate hydrolases"/>
    <property type="match status" value="2"/>
</dbReference>
<comment type="subunit">
    <text evidence="15">Heterotrimer of RecB, RecC and RecD. All subunits contribute to DNA-binding. Interacts with RecA.</text>
</comment>
<dbReference type="EC" id="5.6.2.4" evidence="15"/>
<dbReference type="InterPro" id="IPR027417">
    <property type="entry name" value="P-loop_NTPase"/>
</dbReference>
<comment type="domain">
    <text evidence="15">The C-terminal domain has nuclease activity and interacts with RecD. It interacts with RecA, facilitating its loading onto ssDNA.</text>
</comment>
<evidence type="ECO:0000256" key="8">
    <source>
        <dbReference type="ARBA" id="ARBA00022840"/>
    </source>
</evidence>
<dbReference type="InterPro" id="IPR014017">
    <property type="entry name" value="DNA_helicase_UvrD-like_C"/>
</dbReference>
<dbReference type="Gene3D" id="1.10.486.10">
    <property type="entry name" value="PCRA, domain 4"/>
    <property type="match status" value="1"/>
</dbReference>
<feature type="region of interest" description="DNA-binding and helicase activity, interacts with RecC" evidence="15">
    <location>
        <begin position="1"/>
        <end position="862"/>
    </location>
</feature>
<comment type="catalytic activity">
    <reaction evidence="14 15">
        <text>ATP + H2O = ADP + phosphate + H(+)</text>
        <dbReference type="Rhea" id="RHEA:13065"/>
        <dbReference type="ChEBI" id="CHEBI:15377"/>
        <dbReference type="ChEBI" id="CHEBI:15378"/>
        <dbReference type="ChEBI" id="CHEBI:30616"/>
        <dbReference type="ChEBI" id="CHEBI:43474"/>
        <dbReference type="ChEBI" id="CHEBI:456216"/>
        <dbReference type="EC" id="5.6.2.4"/>
    </reaction>
</comment>
<evidence type="ECO:0000256" key="15">
    <source>
        <dbReference type="HAMAP-Rule" id="MF_01485"/>
    </source>
</evidence>
<evidence type="ECO:0000256" key="1">
    <source>
        <dbReference type="ARBA" id="ARBA00022722"/>
    </source>
</evidence>
<dbReference type="PROSITE" id="PS51217">
    <property type="entry name" value="UVRD_HELICASE_CTER"/>
    <property type="match status" value="1"/>
</dbReference>
<comment type="domain">
    <text evidence="15">The N-terminal DNA-binding domain is a ssDNA-dependent ATPase and has ATP-dependent 3'-5' helicase function. This domain interacts with RecC.</text>
</comment>
<comment type="catalytic activity">
    <reaction evidence="15">
        <text>Exonucleolytic cleavage (in the presence of ATP) in either 5'- to 3'- or 3'- to 5'-direction to yield 5'-phosphooligonucleotides.</text>
        <dbReference type="EC" id="3.1.11.5"/>
    </reaction>
</comment>
<dbReference type="SUPFAM" id="SSF52540">
    <property type="entry name" value="P-loop containing nucleoside triphosphate hydrolases"/>
    <property type="match status" value="1"/>
</dbReference>
<dbReference type="SUPFAM" id="SSF52980">
    <property type="entry name" value="Restriction endonuclease-like"/>
    <property type="match status" value="1"/>
</dbReference>
<proteinExistence type="inferred from homology"/>
<feature type="binding site" evidence="16">
    <location>
        <begin position="18"/>
        <end position="25"/>
    </location>
    <ligand>
        <name>ATP</name>
        <dbReference type="ChEBI" id="CHEBI:30616"/>
    </ligand>
</feature>
<dbReference type="Gene3D" id="1.10.3170.10">
    <property type="entry name" value="Recbcd, chain B, domain 2"/>
    <property type="match status" value="1"/>
</dbReference>
<dbReference type="Gene3D" id="3.90.320.10">
    <property type="match status" value="1"/>
</dbReference>
<evidence type="ECO:0000256" key="5">
    <source>
        <dbReference type="ARBA" id="ARBA00022801"/>
    </source>
</evidence>
<keyword evidence="9 15" id="KW-0460">Magnesium</keyword>
<organism evidence="19 20">
    <name type="scientific">Chiayiivirga flava</name>
    <dbReference type="NCBI Taxonomy" id="659595"/>
    <lineage>
        <taxon>Bacteria</taxon>
        <taxon>Pseudomonadati</taxon>
        <taxon>Pseudomonadota</taxon>
        <taxon>Gammaproteobacteria</taxon>
        <taxon>Lysobacterales</taxon>
        <taxon>Lysobacteraceae</taxon>
        <taxon>Chiayiivirga</taxon>
    </lineage>
</organism>
<reference evidence="19 20" key="1">
    <citation type="submission" date="2020-08" db="EMBL/GenBank/DDBJ databases">
        <title>Genomic Encyclopedia of Type Strains, Phase IV (KMG-IV): sequencing the most valuable type-strain genomes for metagenomic binning, comparative biology and taxonomic classification.</title>
        <authorList>
            <person name="Goeker M."/>
        </authorList>
    </citation>
    <scope>NUCLEOTIDE SEQUENCE [LARGE SCALE GENOMIC DNA]</scope>
    <source>
        <strain evidence="19 20">DSM 24163</strain>
    </source>
</reference>
<comment type="similarity">
    <text evidence="15">Belongs to the helicase family. UvrD subfamily.</text>
</comment>
<evidence type="ECO:0000256" key="7">
    <source>
        <dbReference type="ARBA" id="ARBA00022839"/>
    </source>
</evidence>
<evidence type="ECO:0000256" key="2">
    <source>
        <dbReference type="ARBA" id="ARBA00022723"/>
    </source>
</evidence>
<keyword evidence="5 15" id="KW-0378">Hydrolase</keyword>
<keyword evidence="2 15" id="KW-0479">Metal-binding</keyword>
<keyword evidence="1 15" id="KW-0540">Nuclease</keyword>
<evidence type="ECO:0000313" key="20">
    <source>
        <dbReference type="Proteomes" id="UP000521199"/>
    </source>
</evidence>
<evidence type="ECO:0000256" key="11">
    <source>
        <dbReference type="ARBA" id="ARBA00023204"/>
    </source>
</evidence>
<evidence type="ECO:0000256" key="6">
    <source>
        <dbReference type="ARBA" id="ARBA00022806"/>
    </source>
</evidence>
<protein>
    <recommendedName>
        <fullName evidence="15">RecBCD enzyme subunit RecB</fullName>
        <ecNumber evidence="15">3.1.11.5</ecNumber>
        <ecNumber evidence="15">5.6.2.4</ecNumber>
    </recommendedName>
    <alternativeName>
        <fullName evidence="15">DNA 3'-5' helicase subunit RecB</fullName>
    </alternativeName>
    <alternativeName>
        <fullName evidence="15">Exonuclease V subunit RecB</fullName>
        <shortName evidence="15">ExoV subunit RecB</shortName>
    </alternativeName>
    <alternativeName>
        <fullName evidence="15">Helicase/nuclease RecBCD subunit RecB</fullName>
    </alternativeName>
</protein>
<sequence length="1194" mass="129622">MSDLGLTVPLSGIQLIEASAGTGKTYTLATLYVRLIVEARLTVPEVLAVTFTVAATAELRTRLRERLTLALALADGGAAPDGSEPTVALVDAALRSETRAALVHRLRAAVESMDLAPIHTIHAFCQRALADHALEAAQPLAARELVTNENALRLEVATEFWRRVSYDDGDADVLLEHWTSPQRLADDLRDWLGHDAIEPHIPAQTPTAAAALDAATQALRAAVPAHADSARAALQQAFDGGTMQKQKFAVRHVQARWEHLLTWRDAPATVPPPRDKLDWFTPEGLRERAKDGQHARVPQSPLFDAIAAWMAADDALTLERARRRIALVHRACAFARGRLAELKAQRGQQGFDDLVRDTEAALHGPNGMLFARRLRAQYRVALVDEFQDTDPRQWSIFRHVFAAQPDPDDPRPHALFLIGDPKQSIYRFRGGDVFTYLAAARQASQTHSLAHNFRSRPSLLRAVEALFAMGGEDAFAQDGIAFVPVAPGGRCADDALRIDGAVAPALTVLTLASMPKQPIDETRDAAAIACAAQIQALLRDARAGRVQRGSGNDTRAVRPGDIAVLVRSNRDALRMQHTLAAIGVPSVAPARDSVFASEEAEEWRRLLLAIVAPGDDGRLRAALATPLLGWSAADIAALDDDALQQRGAQDLAQAWRHQLDRHGLLALGNTLCAEQAPRLLALADGERRLTNHLQLLDALQCDPAAALGARALLDALERRMRDADADNEDEQLRLESDADRVTILTLHRSKGLEFDLVFLPFVATDGIPKPRGVLAFHDGTKRVGWLTGSGDGNGDAVAAERQRAEDRAEALRLLYVGLTRAKLGLWLAWGTSRCAGDSALAWLMHRETGATSAATVDEASIAARLAVLRAAAPDAIRIEDAATALPATRLAAEATPPAPPAAIAQREIARDWWIYSYSQLAREDTGAAAEEHGADDEDDPLALSAPLRSPFVGARFGNSLHHALEHVDVARWRDWIDAAPPPGEAAALLQALRSEGYAPDTDDAGVALLCALVRNTLNVRLPEGTRLVDLPDAARRNELEFHLGLAPVAVPALIAVLHRHGIATARQGFGLRRRIEGLLTGRIDLVYRHDGRYYVLDYKSNLLPDYTPHALDTAVRDSEYDLQYALYAVALHRWLRFRLGDSYEAARDFGGVRYLYCRGLDAGRDDGAGIHAPSIPLALLHDLDALFAGRGGHA</sequence>
<dbReference type="RefSeq" id="WP_183960470.1">
    <property type="nucleotide sequence ID" value="NZ_JACHHP010000002.1"/>
</dbReference>
<dbReference type="EC" id="3.1.11.5" evidence="15"/>
<evidence type="ECO:0000256" key="12">
    <source>
        <dbReference type="ARBA" id="ARBA00023235"/>
    </source>
</evidence>
<evidence type="ECO:0000256" key="9">
    <source>
        <dbReference type="ARBA" id="ARBA00022842"/>
    </source>
</evidence>
<dbReference type="InterPro" id="IPR014016">
    <property type="entry name" value="UvrD-like_ATP-bd"/>
</dbReference>
<dbReference type="GO" id="GO:0000724">
    <property type="term" value="P:double-strand break repair via homologous recombination"/>
    <property type="evidence" value="ECO:0007669"/>
    <property type="project" value="UniProtKB-UniRule"/>
</dbReference>
<evidence type="ECO:0000256" key="14">
    <source>
        <dbReference type="ARBA" id="ARBA00048988"/>
    </source>
</evidence>
<evidence type="ECO:0000313" key="19">
    <source>
        <dbReference type="EMBL" id="MBB5207962.1"/>
    </source>
</evidence>
<feature type="domain" description="UvrD-like helicase C-terminal" evidence="18">
    <location>
        <begin position="486"/>
        <end position="751"/>
    </location>
</feature>
<comment type="catalytic activity">
    <reaction evidence="13 15">
        <text>Couples ATP hydrolysis with the unwinding of duplex DNA by translocating in the 3'-5' direction.</text>
        <dbReference type="EC" id="5.6.2.4"/>
    </reaction>
</comment>
<dbReference type="GO" id="GO:0005524">
    <property type="term" value="F:ATP binding"/>
    <property type="evidence" value="ECO:0007669"/>
    <property type="project" value="UniProtKB-UniRule"/>
</dbReference>
<feature type="active site" description="For nuclease activity" evidence="15">
    <location>
        <position position="1097"/>
    </location>
</feature>
<dbReference type="PANTHER" id="PTHR11070:SF23">
    <property type="entry name" value="RECBCD ENZYME SUBUNIT RECB"/>
    <property type="match status" value="1"/>
</dbReference>
<keyword evidence="6 15" id="KW-0347">Helicase</keyword>
<keyword evidence="10 15" id="KW-0238">DNA-binding</keyword>
<dbReference type="CDD" id="cd22352">
    <property type="entry name" value="RecB_C-like"/>
    <property type="match status" value="1"/>
</dbReference>
<evidence type="ECO:0000259" key="17">
    <source>
        <dbReference type="PROSITE" id="PS51198"/>
    </source>
</evidence>
<feature type="domain" description="UvrD-like helicase ATP-binding" evidence="17">
    <location>
        <begin position="1"/>
        <end position="456"/>
    </location>
</feature>
<dbReference type="GO" id="GO:0000287">
    <property type="term" value="F:magnesium ion binding"/>
    <property type="evidence" value="ECO:0007669"/>
    <property type="project" value="UniProtKB-UniRule"/>
</dbReference>
<evidence type="ECO:0000259" key="18">
    <source>
        <dbReference type="PROSITE" id="PS51217"/>
    </source>
</evidence>
<comment type="miscellaneous">
    <text evidence="15">In the RecBCD complex, RecB has a slow 3'-5' helicase, an exonuclease activity and loads RecA onto ssDNA, RecD has a fast 5'-3' helicase activity, while RecC stimulates the ATPase and processivity of the RecB helicase and contributes to recognition of the Chi site.</text>
</comment>
<keyword evidence="3 15" id="KW-0547">Nucleotide-binding</keyword>
<comment type="cofactor">
    <cofactor evidence="15">
        <name>Mg(2+)</name>
        <dbReference type="ChEBI" id="CHEBI:18420"/>
    </cofactor>
    <text evidence="15">Binds 1 Mg(2+) ion per subunit.</text>
</comment>
<keyword evidence="12 15" id="KW-0413">Isomerase</keyword>